<comment type="caution">
    <text evidence="1">The sequence shown here is derived from an EMBL/GenBank/DDBJ whole genome shotgun (WGS) entry which is preliminary data.</text>
</comment>
<dbReference type="Proteomes" id="UP000324897">
    <property type="component" value="Chromosome 5"/>
</dbReference>
<sequence length="81" mass="9525">MVDFTGSNYEYTYRLVPDEGCARALPTASLFCKWYSCSSCIISIGLYPRREHQREPKRRLKHIMDDRFDCQVEQREIEGAS</sequence>
<reference evidence="1 2" key="1">
    <citation type="journal article" date="2019" name="Sci. Rep.">
        <title>A high-quality genome of Eragrostis curvula grass provides insights into Poaceae evolution and supports new strategies to enhance forage quality.</title>
        <authorList>
            <person name="Carballo J."/>
            <person name="Santos B.A.C.M."/>
            <person name="Zappacosta D."/>
            <person name="Garbus I."/>
            <person name="Selva J.P."/>
            <person name="Gallo C.A."/>
            <person name="Diaz A."/>
            <person name="Albertini E."/>
            <person name="Caccamo M."/>
            <person name="Echenique V."/>
        </authorList>
    </citation>
    <scope>NUCLEOTIDE SEQUENCE [LARGE SCALE GENOMIC DNA]</scope>
    <source>
        <strain evidence="2">cv. Victoria</strain>
        <tissue evidence="1">Leaf</tissue>
    </source>
</reference>
<proteinExistence type="predicted"/>
<feature type="non-terminal residue" evidence="1">
    <location>
        <position position="1"/>
    </location>
</feature>
<name>A0A5J9WGC4_9POAL</name>
<keyword evidence="2" id="KW-1185">Reference proteome</keyword>
<evidence type="ECO:0000313" key="2">
    <source>
        <dbReference type="Proteomes" id="UP000324897"/>
    </source>
</evidence>
<organism evidence="1 2">
    <name type="scientific">Eragrostis curvula</name>
    <name type="common">weeping love grass</name>
    <dbReference type="NCBI Taxonomy" id="38414"/>
    <lineage>
        <taxon>Eukaryota</taxon>
        <taxon>Viridiplantae</taxon>
        <taxon>Streptophyta</taxon>
        <taxon>Embryophyta</taxon>
        <taxon>Tracheophyta</taxon>
        <taxon>Spermatophyta</taxon>
        <taxon>Magnoliopsida</taxon>
        <taxon>Liliopsida</taxon>
        <taxon>Poales</taxon>
        <taxon>Poaceae</taxon>
        <taxon>PACMAD clade</taxon>
        <taxon>Chloridoideae</taxon>
        <taxon>Eragrostideae</taxon>
        <taxon>Eragrostidinae</taxon>
        <taxon>Eragrostis</taxon>
    </lineage>
</organism>
<dbReference type="EMBL" id="RWGY01000004">
    <property type="protein sequence ID" value="TVU46460.1"/>
    <property type="molecule type" value="Genomic_DNA"/>
</dbReference>
<dbReference type="AlphaFoldDB" id="A0A5J9WGC4"/>
<protein>
    <submittedName>
        <fullName evidence="1">Uncharacterized protein</fullName>
    </submittedName>
</protein>
<accession>A0A5J9WGC4</accession>
<dbReference type="Gramene" id="TVU46460">
    <property type="protein sequence ID" value="TVU46460"/>
    <property type="gene ID" value="EJB05_06000"/>
</dbReference>
<evidence type="ECO:0000313" key="1">
    <source>
        <dbReference type="EMBL" id="TVU46460.1"/>
    </source>
</evidence>
<gene>
    <name evidence="1" type="ORF">EJB05_06000</name>
</gene>